<keyword evidence="1" id="KW-0472">Membrane</keyword>
<keyword evidence="6" id="KW-1185">Reference proteome</keyword>
<dbReference type="InterPro" id="IPR056541">
    <property type="entry name" value="Ig-like_POM152"/>
</dbReference>
<evidence type="ECO:0000259" key="3">
    <source>
        <dbReference type="Pfam" id="PF24312"/>
    </source>
</evidence>
<feature type="domain" description="Nucleoporin POM152 ninth Ig-like" evidence="4">
    <location>
        <begin position="908"/>
        <end position="968"/>
    </location>
</feature>
<evidence type="ECO:0000313" key="5">
    <source>
        <dbReference type="EMBL" id="KAJ3261204.1"/>
    </source>
</evidence>
<evidence type="ECO:0000313" key="6">
    <source>
        <dbReference type="Proteomes" id="UP001210925"/>
    </source>
</evidence>
<feature type="transmembrane region" description="Helical" evidence="1">
    <location>
        <begin position="39"/>
        <end position="60"/>
    </location>
</feature>
<proteinExistence type="predicted"/>
<feature type="transmembrane region" description="Helical" evidence="1">
    <location>
        <begin position="15"/>
        <end position="32"/>
    </location>
</feature>
<dbReference type="GO" id="GO:0070762">
    <property type="term" value="C:nuclear pore transmembrane ring"/>
    <property type="evidence" value="ECO:0007669"/>
    <property type="project" value="TreeGrafter"/>
</dbReference>
<comment type="caution">
    <text evidence="5">The sequence shown here is derived from an EMBL/GenBank/DDBJ whole genome shotgun (WGS) entry which is preliminary data.</text>
</comment>
<feature type="domain" description="Nucleoporin POM152 immunoglobulin-like" evidence="2">
    <location>
        <begin position="691"/>
        <end position="785"/>
    </location>
</feature>
<name>A0AAD5UL80_9FUNG</name>
<sequence>MLYDQESGYLEPNQIFVWTLFDLFFLVLLRMYSRPRIKYLGIIISALCLFLINCGVVAFYSQELIEPESDYESSLLNDSFILGSITVNIKPPTLCQINTSEKKICLRENTNISISMKGKGPFEVKYTLHPHKPTLFTTESDHFEIPVTDIGVFELNSVKGQDAAKILNNQLISIYQCPTYEWKQTENVCLNEQINLGVEVTGVGPFEFFYLEKIGNDERIVDMTIPIEKKEISTIDKSKEEIIKELLKEIEPVRKLVNIPLRASTTDQHLFSVVRIIDGNENAITWKTKSTLPYLKNDIQLDTIESKEVTVYPLPSSTFDKSELKIKTVYDAQVEQAPNVDIDIVSYGNGPFTLDLEFIRDDSIAQPLHFENIDYRHSFKSFEGGYYRLLKVKDRYCENAIEKQQIQIKPVLPPTFSFTQSTIEESCFGTVGTNVDFVFTGSNPFYLHWHIEKTVNGQTLKLKNEVSKFEKNRAELVLKPQEPGTYKYVFDRVGIPIDQSFKQIIHPHSNARFTSSKSFIKCKNEPIILNINAMGTGPWKIDYDITFGSKLEKRSLELKDENSELKLEFEKGGIYQVELTEITDGNGCKRKLSTEITRIEIVDTVPTVSLPSLTNILVLENTLANVPIALFGRGPFSLRYKKDSKEETIRLENGARYLKIHQGPGTYELLSLSDSVCQGKIEGTNRFQITNIPKPTIEIKKQIIEPKCQFEPNHFQLDLTGKPPFKIQYQTSYNKDPFLSVVELDYLRLETDTTRPGKQTFKINSISDENYKQPIQQAGLIIEQEVYELPKGEFTKPSQQVYHCLKQNNTFSLDLELTGQPPFKGTIQQLQDNNHVKYIDFETSGVKQGDKYKYQFNVQISQMGKHEFILDSLRDSRCTGKLDEFVKPSTFIEINDQASMTSLNPPSICIGDMLSYTLQGTPPFSITYNWKKEQTVTLNDPVFNVWVGKPGKFEIKKICNKYNCCQEYTTLSTTINTLPKAIIADGSDLITDINQGDSLPIRIHFEGQGPYSFTYTRKNKKMVESFSVENVEKEYVIETGLEGVFKVTSVKDQVCSFPKRIASTAGANIVLNE</sequence>
<dbReference type="PANTHER" id="PTHR28206:SF1">
    <property type="entry name" value="NUCLEOPORIN POM152"/>
    <property type="match status" value="1"/>
</dbReference>
<feature type="domain" description="Nucleoporin POM152 Ig-like" evidence="3">
    <location>
        <begin position="614"/>
        <end position="682"/>
    </location>
</feature>
<dbReference type="InterPro" id="IPR037701">
    <property type="entry name" value="Pom152"/>
</dbReference>
<evidence type="ECO:0000259" key="4">
    <source>
        <dbReference type="Pfam" id="PF24527"/>
    </source>
</evidence>
<keyword evidence="1" id="KW-0812">Transmembrane</keyword>
<evidence type="ECO:0000259" key="2">
    <source>
        <dbReference type="Pfam" id="PF23664"/>
    </source>
</evidence>
<dbReference type="Pfam" id="PF23664">
    <property type="entry name" value="Ig_Pom152"/>
    <property type="match status" value="2"/>
</dbReference>
<dbReference type="Proteomes" id="UP001210925">
    <property type="component" value="Unassembled WGS sequence"/>
</dbReference>
<feature type="domain" description="Nucleoporin POM152 immunoglobulin-like" evidence="2">
    <location>
        <begin position="413"/>
        <end position="503"/>
    </location>
</feature>
<dbReference type="PANTHER" id="PTHR28206">
    <property type="entry name" value="NUCLEOPORIN POM152"/>
    <property type="match status" value="1"/>
</dbReference>
<dbReference type="Pfam" id="PF24527">
    <property type="entry name" value="Ig-like_Pom152_9"/>
    <property type="match status" value="1"/>
</dbReference>
<keyword evidence="1" id="KW-1133">Transmembrane helix</keyword>
<evidence type="ECO:0008006" key="7">
    <source>
        <dbReference type="Google" id="ProtNLM"/>
    </source>
</evidence>
<dbReference type="GO" id="GO:0006606">
    <property type="term" value="P:protein import into nucleus"/>
    <property type="evidence" value="ECO:0007669"/>
    <property type="project" value="TreeGrafter"/>
</dbReference>
<gene>
    <name evidence="5" type="ORF">HK103_006513</name>
</gene>
<dbReference type="InterPro" id="IPR056543">
    <property type="entry name" value="Ig-like_POM152_9th"/>
</dbReference>
<dbReference type="GO" id="GO:0017056">
    <property type="term" value="F:structural constituent of nuclear pore"/>
    <property type="evidence" value="ECO:0007669"/>
    <property type="project" value="InterPro"/>
</dbReference>
<dbReference type="EMBL" id="JADGKB010000007">
    <property type="protein sequence ID" value="KAJ3261204.1"/>
    <property type="molecule type" value="Genomic_DNA"/>
</dbReference>
<dbReference type="AlphaFoldDB" id="A0AAD5UL80"/>
<organism evidence="5 6">
    <name type="scientific">Boothiomyces macroporosus</name>
    <dbReference type="NCBI Taxonomy" id="261099"/>
    <lineage>
        <taxon>Eukaryota</taxon>
        <taxon>Fungi</taxon>
        <taxon>Fungi incertae sedis</taxon>
        <taxon>Chytridiomycota</taxon>
        <taxon>Chytridiomycota incertae sedis</taxon>
        <taxon>Chytridiomycetes</taxon>
        <taxon>Rhizophydiales</taxon>
        <taxon>Terramycetaceae</taxon>
        <taxon>Boothiomyces</taxon>
    </lineage>
</organism>
<dbReference type="GO" id="GO:0006999">
    <property type="term" value="P:nuclear pore organization"/>
    <property type="evidence" value="ECO:0007669"/>
    <property type="project" value="TreeGrafter"/>
</dbReference>
<evidence type="ECO:0000256" key="1">
    <source>
        <dbReference type="SAM" id="Phobius"/>
    </source>
</evidence>
<protein>
    <recommendedName>
        <fullName evidence="7">Nucleoporin</fullName>
    </recommendedName>
</protein>
<reference evidence="5" key="1">
    <citation type="submission" date="2020-05" db="EMBL/GenBank/DDBJ databases">
        <title>Phylogenomic resolution of chytrid fungi.</title>
        <authorList>
            <person name="Stajich J.E."/>
            <person name="Amses K."/>
            <person name="Simmons R."/>
            <person name="Seto K."/>
            <person name="Myers J."/>
            <person name="Bonds A."/>
            <person name="Quandt C.A."/>
            <person name="Barry K."/>
            <person name="Liu P."/>
            <person name="Grigoriev I."/>
            <person name="Longcore J.E."/>
            <person name="James T.Y."/>
        </authorList>
    </citation>
    <scope>NUCLEOTIDE SEQUENCE</scope>
    <source>
        <strain evidence="5">PLAUS21</strain>
    </source>
</reference>
<accession>A0AAD5UL80</accession>
<dbReference type="InterPro" id="IPR056544">
    <property type="entry name" value="Ig_POM152"/>
</dbReference>
<dbReference type="Pfam" id="PF24312">
    <property type="entry name" value="Ig-like_POM152"/>
    <property type="match status" value="1"/>
</dbReference>